<dbReference type="SUPFAM" id="SSF82649">
    <property type="entry name" value="SufE/NifU"/>
    <property type="match status" value="1"/>
</dbReference>
<dbReference type="EMBL" id="JX549071">
    <property type="protein sequence ID" value="AFV80046.1"/>
    <property type="molecule type" value="Genomic_DNA"/>
</dbReference>
<dbReference type="Pfam" id="PF01592">
    <property type="entry name" value="NifU_N"/>
    <property type="match status" value="1"/>
</dbReference>
<feature type="domain" description="NIF system FeS cluster assembly NifU N-terminal" evidence="1">
    <location>
        <begin position="10"/>
        <end position="134"/>
    </location>
</feature>
<accession>K7R8L7</accession>
<protein>
    <submittedName>
        <fullName evidence="4">Iron-sulfur cluster biosynthesis protein IscU</fullName>
    </submittedName>
    <submittedName>
        <fullName evidence="2">NifU-like protein</fullName>
    </submittedName>
</protein>
<dbReference type="InterPro" id="IPR002871">
    <property type="entry name" value="NIF_FeS_clus_asmbl_NifU_N"/>
</dbReference>
<dbReference type="GO" id="GO:0051536">
    <property type="term" value="F:iron-sulfur cluster binding"/>
    <property type="evidence" value="ECO:0007669"/>
    <property type="project" value="InterPro"/>
</dbReference>
<keyword evidence="5" id="KW-1185">Reference proteome</keyword>
<reference evidence="4" key="3">
    <citation type="submission" date="2020-12" db="EMBL/GenBank/DDBJ databases">
        <title>New Spironucleus salmonicida genome in near-complete chromosomes.</title>
        <authorList>
            <person name="Xu F."/>
            <person name="Kurt Z."/>
            <person name="Jimenez-Gonzalez A."/>
            <person name="Astvaldsson A."/>
            <person name="Andersson J.O."/>
            <person name="Svard S.G."/>
        </authorList>
    </citation>
    <scope>NUCLEOTIDE SEQUENCE</scope>
    <source>
        <strain evidence="4">ATCC 50377</strain>
    </source>
</reference>
<reference evidence="2" key="1">
    <citation type="journal article" date="2013" name="Nat. Commun.">
        <title>Hydrogenosomes in the diplomonad Spironucleus salmonicida.</title>
        <authorList>
            <person name="Jerlstrom-Hultqvist J."/>
            <person name="Einarsson E."/>
            <person name="Xu F."/>
            <person name="Hjort K."/>
            <person name="Ek B."/>
            <person name="Steinhauf D."/>
            <person name="Hultenby K."/>
            <person name="Bergquist J."/>
            <person name="Andersson J.O."/>
            <person name="Svard S.G."/>
        </authorList>
    </citation>
    <scope>NUCLEOTIDE SEQUENCE</scope>
    <source>
        <strain evidence="2">ATCC 50377</strain>
    </source>
</reference>
<dbReference type="GO" id="GO:0005506">
    <property type="term" value="F:iron ion binding"/>
    <property type="evidence" value="ECO:0007669"/>
    <property type="project" value="InterPro"/>
</dbReference>
<sequence>MLTIPQRNQQYSDLAMQHALKPQNVGTMDESSALVGTGIVGNVNCGDVMQLQIKIENNKITDAKFKTFGCGAAVASSSYATELVQGKTVEDAKKLLNTDISKKLSLPPVKLHCSLLAEEAIKEAIKDFESKNQKKQGENCASHECGCH</sequence>
<evidence type="ECO:0000313" key="3">
    <source>
        <dbReference type="EMBL" id="EST48017.1"/>
    </source>
</evidence>
<dbReference type="VEuPathDB" id="GiardiaDB:SS50377_24969"/>
<evidence type="ECO:0000259" key="1">
    <source>
        <dbReference type="Pfam" id="PF01592"/>
    </source>
</evidence>
<dbReference type="PANTHER" id="PTHR10093">
    <property type="entry name" value="IRON-SULFUR CLUSTER ASSEMBLY ENZYME NIFU HOMOLOG"/>
    <property type="match status" value="1"/>
</dbReference>
<keyword evidence="2" id="KW-0377">Hydrogenosome</keyword>
<dbReference type="FunFam" id="3.90.1010.10:FF:000013">
    <property type="entry name" value="Iron-sulfur cluster assembly enzyme ISCU, mitochondrial"/>
    <property type="match status" value="1"/>
</dbReference>
<evidence type="ECO:0000313" key="4">
    <source>
        <dbReference type="EMBL" id="KAH0572854.1"/>
    </source>
</evidence>
<dbReference type="Gene3D" id="3.90.1010.10">
    <property type="match status" value="1"/>
</dbReference>
<geneLocation type="hydrogenosome" evidence="2"/>
<name>K7R8L7_9EUKA</name>
<dbReference type="CDD" id="cd06664">
    <property type="entry name" value="IscU_like"/>
    <property type="match status" value="1"/>
</dbReference>
<gene>
    <name evidence="2" type="ORF">SS50377_11862</name>
    <name evidence="4" type="ORF">SS50377_24969</name>
</gene>
<organism evidence="2">
    <name type="scientific">Spironucleus salmonicida</name>
    <dbReference type="NCBI Taxonomy" id="348837"/>
    <lineage>
        <taxon>Eukaryota</taxon>
        <taxon>Metamonada</taxon>
        <taxon>Diplomonadida</taxon>
        <taxon>Hexamitidae</taxon>
        <taxon>Hexamitinae</taxon>
        <taxon>Spironucleus</taxon>
    </lineage>
</organism>
<dbReference type="AlphaFoldDB" id="K7R8L7"/>
<dbReference type="EMBL" id="AUWU02000005">
    <property type="protein sequence ID" value="KAH0572854.1"/>
    <property type="molecule type" value="Genomic_DNA"/>
</dbReference>
<dbReference type="Proteomes" id="UP000018208">
    <property type="component" value="Unassembled WGS sequence"/>
</dbReference>
<evidence type="ECO:0000313" key="5">
    <source>
        <dbReference type="Proteomes" id="UP000018208"/>
    </source>
</evidence>
<evidence type="ECO:0000313" key="2">
    <source>
        <dbReference type="EMBL" id="AFV80046.1"/>
    </source>
</evidence>
<reference evidence="3 4" key="2">
    <citation type="journal article" date="2014" name="PLoS Genet.">
        <title>The Genome of Spironucleus salmonicida Highlights a Fish Pathogen Adapted to Fluctuating Environments.</title>
        <authorList>
            <person name="Xu F."/>
            <person name="Jerlstrom-Hultqvist J."/>
            <person name="Einarsson E."/>
            <person name="Astvaldsson A."/>
            <person name="Svard S.G."/>
            <person name="Andersson J.O."/>
        </authorList>
    </citation>
    <scope>NUCLEOTIDE SEQUENCE</scope>
    <source>
        <strain evidence="4">ATCC 50377</strain>
    </source>
</reference>
<dbReference type="OrthoDB" id="1925777at2759"/>
<dbReference type="GO" id="GO:0016226">
    <property type="term" value="P:iron-sulfur cluster assembly"/>
    <property type="evidence" value="ECO:0007669"/>
    <property type="project" value="InterPro"/>
</dbReference>
<proteinExistence type="predicted"/>
<dbReference type="EMBL" id="KI546011">
    <property type="protein sequence ID" value="EST48017.1"/>
    <property type="molecule type" value="Genomic_DNA"/>
</dbReference>